<keyword evidence="3" id="KW-0963">Cytoplasm</keyword>
<organism evidence="8 9">
    <name type="scientific">Candidatus Colwellbacteria bacterium CG10_big_fil_rev_8_21_14_0_10_42_22</name>
    <dbReference type="NCBI Taxonomy" id="1974540"/>
    <lineage>
        <taxon>Bacteria</taxon>
        <taxon>Candidatus Colwelliibacteriota</taxon>
    </lineage>
</organism>
<evidence type="ECO:0000256" key="1">
    <source>
        <dbReference type="ARBA" id="ARBA00004496"/>
    </source>
</evidence>
<evidence type="ECO:0000259" key="7">
    <source>
        <dbReference type="Pfam" id="PF08245"/>
    </source>
</evidence>
<evidence type="ECO:0000256" key="5">
    <source>
        <dbReference type="ARBA" id="ARBA00022741"/>
    </source>
</evidence>
<evidence type="ECO:0000256" key="2">
    <source>
        <dbReference type="ARBA" id="ARBA00004752"/>
    </source>
</evidence>
<comment type="pathway">
    <text evidence="2">Cell wall biogenesis; peptidoglycan biosynthesis.</text>
</comment>
<dbReference type="GO" id="GO:0005737">
    <property type="term" value="C:cytoplasm"/>
    <property type="evidence" value="ECO:0007669"/>
    <property type="project" value="UniProtKB-SubCell"/>
</dbReference>
<dbReference type="InterPro" id="IPR013221">
    <property type="entry name" value="Mur_ligase_cen"/>
</dbReference>
<dbReference type="GO" id="GO:0008764">
    <property type="term" value="F:UDP-N-acetylmuramoylalanine-D-glutamate ligase activity"/>
    <property type="evidence" value="ECO:0007669"/>
    <property type="project" value="InterPro"/>
</dbReference>
<dbReference type="InterPro" id="IPR005762">
    <property type="entry name" value="MurD"/>
</dbReference>
<dbReference type="Proteomes" id="UP000231466">
    <property type="component" value="Unassembled WGS sequence"/>
</dbReference>
<dbReference type="PANTHER" id="PTHR43692">
    <property type="entry name" value="UDP-N-ACETYLMURAMOYLALANINE--D-GLUTAMATE LIGASE"/>
    <property type="match status" value="1"/>
</dbReference>
<comment type="caution">
    <text evidence="8">The sequence shown here is derived from an EMBL/GenBank/DDBJ whole genome shotgun (WGS) entry which is preliminary data.</text>
</comment>
<dbReference type="SUPFAM" id="SSF53623">
    <property type="entry name" value="MurD-like peptide ligases, catalytic domain"/>
    <property type="match status" value="1"/>
</dbReference>
<proteinExistence type="predicted"/>
<accession>A0A2H0VG63</accession>
<keyword evidence="4 8" id="KW-0436">Ligase</keyword>
<name>A0A2H0VG63_9BACT</name>
<dbReference type="InterPro" id="IPR036565">
    <property type="entry name" value="Mur-like_cat_sf"/>
</dbReference>
<evidence type="ECO:0000313" key="8">
    <source>
        <dbReference type="EMBL" id="PIR98097.1"/>
    </source>
</evidence>
<dbReference type="AlphaFoldDB" id="A0A2H0VG63"/>
<reference evidence="9" key="1">
    <citation type="submission" date="2017-09" db="EMBL/GenBank/DDBJ databases">
        <title>Depth-based differentiation of microbial function through sediment-hosted aquifers and enrichment of novel symbionts in the deep terrestrial subsurface.</title>
        <authorList>
            <person name="Probst A.J."/>
            <person name="Ladd B."/>
            <person name="Jarett J.K."/>
            <person name="Geller-Mcgrath D.E."/>
            <person name="Sieber C.M.K."/>
            <person name="Emerson J.B."/>
            <person name="Anantharaman K."/>
            <person name="Thomas B.C."/>
            <person name="Malmstrom R."/>
            <person name="Stieglmeier M."/>
            <person name="Klingl A."/>
            <person name="Woyke T."/>
            <person name="Ryan C.M."/>
            <person name="Banfield J.F."/>
        </authorList>
    </citation>
    <scope>NUCLEOTIDE SEQUENCE [LARGE SCALE GENOMIC DNA]</scope>
</reference>
<dbReference type="Gene3D" id="3.40.1190.10">
    <property type="entry name" value="Mur-like, catalytic domain"/>
    <property type="match status" value="1"/>
</dbReference>
<dbReference type="GO" id="GO:0008360">
    <property type="term" value="P:regulation of cell shape"/>
    <property type="evidence" value="ECO:0007669"/>
    <property type="project" value="InterPro"/>
</dbReference>
<evidence type="ECO:0000313" key="9">
    <source>
        <dbReference type="Proteomes" id="UP000231466"/>
    </source>
</evidence>
<sequence length="335" mass="36755">MKKVAILGGLGIEGQALQKYLKKTEPNLKPIILDKKINQDYLSRLEEFDLIYRTPGVLASLPEIKRARRKGVKFSSSINLFFEHSNGTVIGITGSKGKGTTSQIIYEILKKAGKDVYIGGNIGNSPLEFVDKLGSDSITVLELSNLQLWDVKHSPHIAVVLGIFPEHLDWHKNLKEYVSAKMGITKHQGKQDFVFYASKNALAKKVARKSKGKKIEVDLNKLPIKLSIPGAHNLQNASMAAAVCMHLGIKPEIVLDAISKFKGLPHRIQLVKEIGGVVYYNDSASTTPETAVAAVRAFPNKGVILIAGGRDKNSDYEILNRGIRGEKVELVILIG</sequence>
<dbReference type="GO" id="GO:0005524">
    <property type="term" value="F:ATP binding"/>
    <property type="evidence" value="ECO:0007669"/>
    <property type="project" value="UniProtKB-KW"/>
</dbReference>
<evidence type="ECO:0000256" key="3">
    <source>
        <dbReference type="ARBA" id="ARBA00022490"/>
    </source>
</evidence>
<evidence type="ECO:0000256" key="4">
    <source>
        <dbReference type="ARBA" id="ARBA00022598"/>
    </source>
</evidence>
<dbReference type="InterPro" id="IPR036615">
    <property type="entry name" value="Mur_ligase_C_dom_sf"/>
</dbReference>
<dbReference type="GO" id="GO:0051301">
    <property type="term" value="P:cell division"/>
    <property type="evidence" value="ECO:0007669"/>
    <property type="project" value="InterPro"/>
</dbReference>
<dbReference type="Gene3D" id="3.90.190.20">
    <property type="entry name" value="Mur ligase, C-terminal domain"/>
    <property type="match status" value="1"/>
</dbReference>
<feature type="domain" description="Mur ligase central" evidence="7">
    <location>
        <begin position="92"/>
        <end position="216"/>
    </location>
</feature>
<protein>
    <submittedName>
        <fullName evidence="8">UDP-N-acetylmuramoyl-L-alanine--D-glutamate ligase</fullName>
    </submittedName>
</protein>
<comment type="subcellular location">
    <subcellularLocation>
        <location evidence="1">Cytoplasm</location>
    </subcellularLocation>
</comment>
<dbReference type="UniPathway" id="UPA00219"/>
<evidence type="ECO:0000256" key="6">
    <source>
        <dbReference type="ARBA" id="ARBA00022840"/>
    </source>
</evidence>
<feature type="non-terminal residue" evidence="8">
    <location>
        <position position="335"/>
    </location>
</feature>
<dbReference type="PANTHER" id="PTHR43692:SF1">
    <property type="entry name" value="UDP-N-ACETYLMURAMOYLALANINE--D-GLUTAMATE LIGASE"/>
    <property type="match status" value="1"/>
</dbReference>
<dbReference type="GO" id="GO:0009252">
    <property type="term" value="P:peptidoglycan biosynthetic process"/>
    <property type="evidence" value="ECO:0007669"/>
    <property type="project" value="UniProtKB-UniPathway"/>
</dbReference>
<dbReference type="SUPFAM" id="SSF53244">
    <property type="entry name" value="MurD-like peptide ligases, peptide-binding domain"/>
    <property type="match status" value="1"/>
</dbReference>
<gene>
    <name evidence="8" type="primary">murD</name>
    <name evidence="8" type="ORF">COT89_01520</name>
</gene>
<dbReference type="NCBIfam" id="TIGR01087">
    <property type="entry name" value="murD"/>
    <property type="match status" value="1"/>
</dbReference>
<dbReference type="EMBL" id="PFAH01000005">
    <property type="protein sequence ID" value="PIR98097.1"/>
    <property type="molecule type" value="Genomic_DNA"/>
</dbReference>
<keyword evidence="6" id="KW-0067">ATP-binding</keyword>
<keyword evidence="5" id="KW-0547">Nucleotide-binding</keyword>
<dbReference type="Pfam" id="PF08245">
    <property type="entry name" value="Mur_ligase_M"/>
    <property type="match status" value="1"/>
</dbReference>